<name>A0A7D5L996_9EURY</name>
<dbReference type="EMBL" id="CP058579">
    <property type="protein sequence ID" value="QLG60971.1"/>
    <property type="molecule type" value="Genomic_DNA"/>
</dbReference>
<evidence type="ECO:0000256" key="2">
    <source>
        <dbReference type="ARBA" id="ARBA00022692"/>
    </source>
</evidence>
<evidence type="ECO:0000256" key="4">
    <source>
        <dbReference type="ARBA" id="ARBA00023136"/>
    </source>
</evidence>
<sequence>MGLTRGVAAAFEDDGAIRSREDPTRRGLLAGGAAFLAAGLPAVPFGVAPGAAFTPAFLLLAAVLAAVAGLRTRYAGADAVEAAVRVVLVGVGAAAVGAGLGGL</sequence>
<proteinExistence type="predicted"/>
<feature type="transmembrane region" description="Helical" evidence="5">
    <location>
        <begin position="82"/>
        <end position="101"/>
    </location>
</feature>
<keyword evidence="4 5" id="KW-0472">Membrane</keyword>
<gene>
    <name evidence="6" type="ORF">HUG12_04165</name>
</gene>
<organism evidence="6 7">
    <name type="scientific">Halorarum salinum</name>
    <dbReference type="NCBI Taxonomy" id="2743089"/>
    <lineage>
        <taxon>Archaea</taxon>
        <taxon>Methanobacteriati</taxon>
        <taxon>Methanobacteriota</taxon>
        <taxon>Stenosarchaea group</taxon>
        <taxon>Halobacteria</taxon>
        <taxon>Halobacteriales</taxon>
        <taxon>Haloferacaceae</taxon>
        <taxon>Halorarum</taxon>
    </lineage>
</organism>
<dbReference type="KEGG" id="halu:HUG12_04165"/>
<accession>A0A7D5L996</accession>
<dbReference type="AlphaFoldDB" id="A0A7D5L996"/>
<reference evidence="6 7" key="1">
    <citation type="submission" date="2020-06" db="EMBL/GenBank/DDBJ databases">
        <title>NJ-3-1, isolated from saline soil.</title>
        <authorList>
            <person name="Cui H.L."/>
            <person name="Shi X."/>
        </authorList>
    </citation>
    <scope>NUCLEOTIDE SEQUENCE [LARGE SCALE GENOMIC DNA]</scope>
    <source>
        <strain evidence="6 7">NJ-3-1</strain>
    </source>
</reference>
<keyword evidence="2 5" id="KW-0812">Transmembrane</keyword>
<keyword evidence="3 5" id="KW-1133">Transmembrane helix</keyword>
<evidence type="ECO:0000313" key="6">
    <source>
        <dbReference type="EMBL" id="QLG60971.1"/>
    </source>
</evidence>
<dbReference type="GO" id="GO:0005384">
    <property type="term" value="F:manganese ion transmembrane transporter activity"/>
    <property type="evidence" value="ECO:0007669"/>
    <property type="project" value="InterPro"/>
</dbReference>
<dbReference type="RefSeq" id="WP_179267556.1">
    <property type="nucleotide sequence ID" value="NZ_CP058579.1"/>
</dbReference>
<keyword evidence="7" id="KW-1185">Reference proteome</keyword>
<comment type="subcellular location">
    <subcellularLocation>
        <location evidence="1">Endomembrane system</location>
        <topology evidence="1">Multi-pass membrane protein</topology>
    </subcellularLocation>
</comment>
<protein>
    <submittedName>
        <fullName evidence="6">Uncharacterized protein</fullName>
    </submittedName>
</protein>
<evidence type="ECO:0000256" key="1">
    <source>
        <dbReference type="ARBA" id="ARBA00004127"/>
    </source>
</evidence>
<dbReference type="GO" id="GO:0012505">
    <property type="term" value="C:endomembrane system"/>
    <property type="evidence" value="ECO:0007669"/>
    <property type="project" value="UniProtKB-SubCell"/>
</dbReference>
<evidence type="ECO:0000256" key="3">
    <source>
        <dbReference type="ARBA" id="ARBA00022989"/>
    </source>
</evidence>
<dbReference type="Proteomes" id="UP000509626">
    <property type="component" value="Chromosome"/>
</dbReference>
<dbReference type="GO" id="GO:0030026">
    <property type="term" value="P:intracellular manganese ion homeostasis"/>
    <property type="evidence" value="ECO:0007669"/>
    <property type="project" value="InterPro"/>
</dbReference>
<evidence type="ECO:0000256" key="5">
    <source>
        <dbReference type="SAM" id="Phobius"/>
    </source>
</evidence>
<dbReference type="Pfam" id="PF01988">
    <property type="entry name" value="VIT1"/>
    <property type="match status" value="1"/>
</dbReference>
<dbReference type="InterPro" id="IPR008217">
    <property type="entry name" value="Ccc1_fam"/>
</dbReference>
<feature type="transmembrane region" description="Helical" evidence="5">
    <location>
        <begin position="27"/>
        <end position="46"/>
    </location>
</feature>
<feature type="transmembrane region" description="Helical" evidence="5">
    <location>
        <begin position="52"/>
        <end position="70"/>
    </location>
</feature>
<evidence type="ECO:0000313" key="7">
    <source>
        <dbReference type="Proteomes" id="UP000509626"/>
    </source>
</evidence>
<dbReference type="GeneID" id="56036626"/>